<dbReference type="InterPro" id="IPR036188">
    <property type="entry name" value="FAD/NAD-bd_sf"/>
</dbReference>
<evidence type="ECO:0000256" key="1">
    <source>
        <dbReference type="ARBA" id="ARBA00001974"/>
    </source>
</evidence>
<dbReference type="Pfam" id="PF01266">
    <property type="entry name" value="DAO"/>
    <property type="match status" value="1"/>
</dbReference>
<dbReference type="EC" id="1.5.3.1" evidence="7"/>
<keyword evidence="3" id="KW-0274">FAD</keyword>
<protein>
    <submittedName>
        <fullName evidence="7">Sarcosine oxidase/sarcosine oxidase subunit beta</fullName>
        <ecNumber evidence="7">1.5.3.1</ecNumber>
    </submittedName>
</protein>
<dbReference type="EMBL" id="JACIEK010000001">
    <property type="protein sequence ID" value="MBB3996967.1"/>
    <property type="molecule type" value="Genomic_DNA"/>
</dbReference>
<keyword evidence="5" id="KW-0472">Membrane</keyword>
<keyword evidence="4 7" id="KW-0560">Oxidoreductase</keyword>
<keyword evidence="8" id="KW-1185">Reference proteome</keyword>
<gene>
    <name evidence="7" type="ORF">GGR04_000788</name>
</gene>
<organism evidence="7 8">
    <name type="scientific">Aureimonas pseudogalii</name>
    <dbReference type="NCBI Taxonomy" id="1744844"/>
    <lineage>
        <taxon>Bacteria</taxon>
        <taxon>Pseudomonadati</taxon>
        <taxon>Pseudomonadota</taxon>
        <taxon>Alphaproteobacteria</taxon>
        <taxon>Hyphomicrobiales</taxon>
        <taxon>Aurantimonadaceae</taxon>
        <taxon>Aureimonas</taxon>
    </lineage>
</organism>
<sequence length="395" mass="42105">MPATPDRPKTADTPTARPGAGGRVLVVGAGIAGLSTAWALIRRGFAVEVFEAGPVPNPRSSSHDEHRITRHAYGPFAGYARMMPEAFAAYERLFADLGARHIDERPILVLQREASDWFAASLADLGALGIAHRELSPAAIAERYPMLDATGVSAAFLSEGAGMLFPIRILTDLVVHLAGRGVVFHPHTRVEAVDQEAGTLRAGGVTHGGDAVVVAAGAWAGRLVPELRGLAVPSRQTVIYLAPPPALHDAWRAAPVIIDLGERSGTYTLPPSPGTRLKMGDHHFTRRGDPDDDRVAEAADVARLEAAARLAYRGFDRYTRLEHKICYYTVTEDESFVVKPIGARGYLQSACSGHGFKLAPLISEGVADAIAGARPRDGLESWAAGREETGGRRAA</sequence>
<dbReference type="Proteomes" id="UP000542776">
    <property type="component" value="Unassembled WGS sequence"/>
</dbReference>
<evidence type="ECO:0000256" key="3">
    <source>
        <dbReference type="ARBA" id="ARBA00022827"/>
    </source>
</evidence>
<evidence type="ECO:0000313" key="7">
    <source>
        <dbReference type="EMBL" id="MBB3996967.1"/>
    </source>
</evidence>
<dbReference type="InterPro" id="IPR045170">
    <property type="entry name" value="MTOX"/>
</dbReference>
<dbReference type="GO" id="GO:0050660">
    <property type="term" value="F:flavin adenine dinucleotide binding"/>
    <property type="evidence" value="ECO:0007669"/>
    <property type="project" value="InterPro"/>
</dbReference>
<feature type="domain" description="FAD dependent oxidoreductase" evidence="6">
    <location>
        <begin position="23"/>
        <end position="368"/>
    </location>
</feature>
<dbReference type="InterPro" id="IPR006076">
    <property type="entry name" value="FAD-dep_OxRdtase"/>
</dbReference>
<dbReference type="SUPFAM" id="SSF54373">
    <property type="entry name" value="FAD-linked reductases, C-terminal domain"/>
    <property type="match status" value="1"/>
</dbReference>
<evidence type="ECO:0000259" key="6">
    <source>
        <dbReference type="Pfam" id="PF01266"/>
    </source>
</evidence>
<dbReference type="Gene3D" id="3.30.9.10">
    <property type="entry name" value="D-Amino Acid Oxidase, subunit A, domain 2"/>
    <property type="match status" value="1"/>
</dbReference>
<evidence type="ECO:0000256" key="4">
    <source>
        <dbReference type="ARBA" id="ARBA00023002"/>
    </source>
</evidence>
<accession>A0A7W6E903</accession>
<dbReference type="PANTHER" id="PTHR10961">
    <property type="entry name" value="PEROXISOMAL SARCOSINE OXIDASE"/>
    <property type="match status" value="1"/>
</dbReference>
<proteinExistence type="predicted"/>
<name>A0A7W6E903_9HYPH</name>
<reference evidence="7 8" key="1">
    <citation type="submission" date="2020-08" db="EMBL/GenBank/DDBJ databases">
        <title>Genomic Encyclopedia of Type Strains, Phase IV (KMG-IV): sequencing the most valuable type-strain genomes for metagenomic binning, comparative biology and taxonomic classification.</title>
        <authorList>
            <person name="Goeker M."/>
        </authorList>
    </citation>
    <scope>NUCLEOTIDE SEQUENCE [LARGE SCALE GENOMIC DNA]</scope>
    <source>
        <strain evidence="7 8">DSM 102238</strain>
    </source>
</reference>
<keyword evidence="5" id="KW-1133">Transmembrane helix</keyword>
<comment type="cofactor">
    <cofactor evidence="1">
        <name>FAD</name>
        <dbReference type="ChEBI" id="CHEBI:57692"/>
    </cofactor>
</comment>
<dbReference type="AlphaFoldDB" id="A0A7W6E903"/>
<dbReference type="PANTHER" id="PTHR10961:SF46">
    <property type="entry name" value="PEROXISOMAL SARCOSINE OXIDASE"/>
    <property type="match status" value="1"/>
</dbReference>
<dbReference type="RefSeq" id="WP_183198042.1">
    <property type="nucleotide sequence ID" value="NZ_JACIEK010000001.1"/>
</dbReference>
<comment type="caution">
    <text evidence="7">The sequence shown here is derived from an EMBL/GenBank/DDBJ whole genome shotgun (WGS) entry which is preliminary data.</text>
</comment>
<dbReference type="GO" id="GO:0008115">
    <property type="term" value="F:sarcosine oxidase activity"/>
    <property type="evidence" value="ECO:0007669"/>
    <property type="project" value="UniProtKB-EC"/>
</dbReference>
<evidence type="ECO:0000256" key="5">
    <source>
        <dbReference type="SAM" id="Phobius"/>
    </source>
</evidence>
<keyword evidence="2" id="KW-0285">Flavoprotein</keyword>
<keyword evidence="5" id="KW-0812">Transmembrane</keyword>
<dbReference type="SUPFAM" id="SSF51905">
    <property type="entry name" value="FAD/NAD(P)-binding domain"/>
    <property type="match status" value="1"/>
</dbReference>
<evidence type="ECO:0000313" key="8">
    <source>
        <dbReference type="Proteomes" id="UP000542776"/>
    </source>
</evidence>
<feature type="transmembrane region" description="Helical" evidence="5">
    <location>
        <begin position="20"/>
        <end position="41"/>
    </location>
</feature>
<dbReference type="Gene3D" id="3.50.50.60">
    <property type="entry name" value="FAD/NAD(P)-binding domain"/>
    <property type="match status" value="1"/>
</dbReference>
<evidence type="ECO:0000256" key="2">
    <source>
        <dbReference type="ARBA" id="ARBA00022630"/>
    </source>
</evidence>